<feature type="compositionally biased region" description="Polar residues" evidence="1">
    <location>
        <begin position="65"/>
        <end position="84"/>
    </location>
</feature>
<evidence type="ECO:0000256" key="1">
    <source>
        <dbReference type="SAM" id="MobiDB-lite"/>
    </source>
</evidence>
<dbReference type="OrthoDB" id="2590867at2759"/>
<dbReference type="EMBL" id="AM920437">
    <property type="protein sequence ID" value="CAP99912.1"/>
    <property type="molecule type" value="Genomic_DNA"/>
</dbReference>
<dbReference type="AlphaFoldDB" id="B6HTE9"/>
<feature type="region of interest" description="Disordered" evidence="1">
    <location>
        <begin position="1"/>
        <end position="21"/>
    </location>
</feature>
<feature type="compositionally biased region" description="Basic and acidic residues" evidence="1">
    <location>
        <begin position="55"/>
        <end position="64"/>
    </location>
</feature>
<reference evidence="2 3" key="1">
    <citation type="journal article" date="2008" name="Nat. Biotechnol.">
        <title>Genome sequencing and analysis of the filamentous fungus Penicillium chrysogenum.</title>
        <authorList>
            <person name="van den Berg M.A."/>
            <person name="Albang R."/>
            <person name="Albermann K."/>
            <person name="Badger J.H."/>
            <person name="Daran J.-M."/>
            <person name="Driessen A.J.M."/>
            <person name="Garcia-Estrada C."/>
            <person name="Fedorova N.D."/>
            <person name="Harris D.M."/>
            <person name="Heijne W.H.M."/>
            <person name="Joardar V.S."/>
            <person name="Kiel J.A.K.W."/>
            <person name="Kovalchuk A."/>
            <person name="Martin J.F."/>
            <person name="Nierman W.C."/>
            <person name="Nijland J.G."/>
            <person name="Pronk J.T."/>
            <person name="Roubos J.A."/>
            <person name="van der Klei I.J."/>
            <person name="van Peij N.N.M.E."/>
            <person name="Veenhuis M."/>
            <person name="von Doehren H."/>
            <person name="Wagner C."/>
            <person name="Wortman J.R."/>
            <person name="Bovenberg R.A.L."/>
        </authorList>
    </citation>
    <scope>NUCLEOTIDE SEQUENCE [LARGE SCALE GENOMIC DNA]</scope>
    <source>
        <strain evidence="3">ATCC 28089 / DSM 1075 / NRRL 1951 / Wisconsin 54-1255</strain>
    </source>
</reference>
<evidence type="ECO:0000313" key="2">
    <source>
        <dbReference type="EMBL" id="CAP99912.1"/>
    </source>
</evidence>
<accession>B6HTE9</accession>
<sequence>MQTQSAHLIQNIQEDSDTGSVQERDRNIWETWGHCFPLTIIIVEVVRGAISALAGHKDSGKDPGKSSNHLSHESNQPNKSKVCFNDSNVNRAREDAVGMTAGCVANVANKIKRKVDGDNGHDYRNCASTYCPKLTYLRVAPDSHHLGSAKHYGSGGNSGPHNSRICNKLDYRVDSSRDGQSPNEAFPPNIYYYPAAESTTAGSRETTSHSKQVWPTWTAPIIRALVQSSFVWMKRPSEGDASKDTPRQ</sequence>
<feature type="region of interest" description="Disordered" evidence="1">
    <location>
        <begin position="55"/>
        <end position="84"/>
    </location>
</feature>
<organism evidence="2 3">
    <name type="scientific">Penicillium rubens (strain ATCC 28089 / DSM 1075 / NRRL 1951 / Wisconsin 54-1255)</name>
    <name type="common">Penicillium chrysogenum</name>
    <dbReference type="NCBI Taxonomy" id="500485"/>
    <lineage>
        <taxon>Eukaryota</taxon>
        <taxon>Fungi</taxon>
        <taxon>Dikarya</taxon>
        <taxon>Ascomycota</taxon>
        <taxon>Pezizomycotina</taxon>
        <taxon>Eurotiomycetes</taxon>
        <taxon>Eurotiomycetidae</taxon>
        <taxon>Eurotiales</taxon>
        <taxon>Aspergillaceae</taxon>
        <taxon>Penicillium</taxon>
        <taxon>Penicillium chrysogenum species complex</taxon>
    </lineage>
</organism>
<dbReference type="Proteomes" id="UP000000724">
    <property type="component" value="Contig Pc00c22"/>
</dbReference>
<evidence type="ECO:0000313" key="3">
    <source>
        <dbReference type="Proteomes" id="UP000000724"/>
    </source>
</evidence>
<name>B6HTE9_PENRW</name>
<dbReference type="HOGENOM" id="CLU_1120463_0_0_1"/>
<proteinExistence type="predicted"/>
<dbReference type="BioCyc" id="PCHR:PC22G26240-MONOMER"/>
<dbReference type="VEuPathDB" id="FungiDB:PCH_Pc22g26240"/>
<gene>
    <name evidence="2" type="ORF">Pc22g26240</name>
    <name evidence="2" type="ORF">PCH_Pc22g26240</name>
</gene>
<keyword evidence="3" id="KW-1185">Reference proteome</keyword>
<protein>
    <submittedName>
        <fullName evidence="2">Pc22g26240 protein</fullName>
    </submittedName>
</protein>